<reference evidence="1" key="1">
    <citation type="submission" date="2018-02" db="EMBL/GenBank/DDBJ databases">
        <title>Rhizophora mucronata_Transcriptome.</title>
        <authorList>
            <person name="Meera S.P."/>
            <person name="Sreeshan A."/>
            <person name="Augustine A."/>
        </authorList>
    </citation>
    <scope>NUCLEOTIDE SEQUENCE</scope>
    <source>
        <tissue evidence="1">Leaf</tissue>
    </source>
</reference>
<organism evidence="1">
    <name type="scientific">Rhizophora mucronata</name>
    <name type="common">Asiatic mangrove</name>
    <dbReference type="NCBI Taxonomy" id="61149"/>
    <lineage>
        <taxon>Eukaryota</taxon>
        <taxon>Viridiplantae</taxon>
        <taxon>Streptophyta</taxon>
        <taxon>Embryophyta</taxon>
        <taxon>Tracheophyta</taxon>
        <taxon>Spermatophyta</taxon>
        <taxon>Magnoliopsida</taxon>
        <taxon>eudicotyledons</taxon>
        <taxon>Gunneridae</taxon>
        <taxon>Pentapetalae</taxon>
        <taxon>rosids</taxon>
        <taxon>fabids</taxon>
        <taxon>Malpighiales</taxon>
        <taxon>Rhizophoraceae</taxon>
        <taxon>Rhizophora</taxon>
    </lineage>
</organism>
<sequence>MSITSCTAWVLQKQAHITKELSLGGNHKAHAFASVNKIICNSPIREAQKSHSSSSTILMMHKSIIMPLQHEQPLNKTS</sequence>
<evidence type="ECO:0000313" key="1">
    <source>
        <dbReference type="EMBL" id="MBX59938.1"/>
    </source>
</evidence>
<name>A0A2P2PYZ3_RHIMU</name>
<dbReference type="AlphaFoldDB" id="A0A2P2PYZ3"/>
<accession>A0A2P2PYZ3</accession>
<dbReference type="EMBL" id="GGEC01079454">
    <property type="protein sequence ID" value="MBX59938.1"/>
    <property type="molecule type" value="Transcribed_RNA"/>
</dbReference>
<proteinExistence type="predicted"/>
<protein>
    <submittedName>
        <fullName evidence="1">Uncharacterized protein</fullName>
    </submittedName>
</protein>